<dbReference type="EMBL" id="RWGY01000029">
    <property type="protein sequence ID" value="TVU17009.1"/>
    <property type="molecule type" value="Genomic_DNA"/>
</dbReference>
<feature type="non-terminal residue" evidence="2">
    <location>
        <position position="1"/>
    </location>
</feature>
<keyword evidence="1" id="KW-0732">Signal</keyword>
<gene>
    <name evidence="2" type="ORF">EJB05_33015</name>
    <name evidence="3" type="ORF">EJB05_33052</name>
</gene>
<evidence type="ECO:0000313" key="4">
    <source>
        <dbReference type="Proteomes" id="UP000324897"/>
    </source>
</evidence>
<evidence type="ECO:0000313" key="2">
    <source>
        <dbReference type="EMBL" id="TVU17009.1"/>
    </source>
</evidence>
<reference evidence="2 4" key="1">
    <citation type="journal article" date="2019" name="Sci. Rep.">
        <title>A high-quality genome of Eragrostis curvula grass provides insights into Poaceae evolution and supports new strategies to enhance forage quality.</title>
        <authorList>
            <person name="Carballo J."/>
            <person name="Santos B.A.C.M."/>
            <person name="Zappacosta D."/>
            <person name="Garbus I."/>
            <person name="Selva J.P."/>
            <person name="Gallo C.A."/>
            <person name="Diaz A."/>
            <person name="Albertini E."/>
            <person name="Caccamo M."/>
            <person name="Echenique V."/>
        </authorList>
    </citation>
    <scope>NUCLEOTIDE SEQUENCE [LARGE SCALE GENOMIC DNA]</scope>
    <source>
        <strain evidence="4">cv. Victoria</strain>
        <tissue evidence="2">Leaf</tissue>
    </source>
</reference>
<name>A0A5J9U044_9POAL</name>
<comment type="caution">
    <text evidence="2">The sequence shown here is derived from an EMBL/GenBank/DDBJ whole genome shotgun (WGS) entry which is preliminary data.</text>
</comment>
<protein>
    <submittedName>
        <fullName evidence="2">Uncharacterized protein</fullName>
    </submittedName>
</protein>
<feature type="chain" id="PRO_5036146006" evidence="1">
    <location>
        <begin position="22"/>
        <end position="82"/>
    </location>
</feature>
<organism evidence="2 4">
    <name type="scientific">Eragrostis curvula</name>
    <name type="common">weeping love grass</name>
    <dbReference type="NCBI Taxonomy" id="38414"/>
    <lineage>
        <taxon>Eukaryota</taxon>
        <taxon>Viridiplantae</taxon>
        <taxon>Streptophyta</taxon>
        <taxon>Embryophyta</taxon>
        <taxon>Tracheophyta</taxon>
        <taxon>Spermatophyta</taxon>
        <taxon>Magnoliopsida</taxon>
        <taxon>Liliopsida</taxon>
        <taxon>Poales</taxon>
        <taxon>Poaceae</taxon>
        <taxon>PACMAD clade</taxon>
        <taxon>Chloridoideae</taxon>
        <taxon>Eragrostideae</taxon>
        <taxon>Eragrostidinae</taxon>
        <taxon>Eragrostis</taxon>
    </lineage>
</organism>
<sequence length="82" mass="8652">MAASRTAILVVFLLMLASAHSLVHTRMIPGDHFHLVPVSEEIDTQDLTAPPALSGKPEIAAAEHRQIIEVDGSVPSPGVGHP</sequence>
<evidence type="ECO:0000313" key="3">
    <source>
        <dbReference type="EMBL" id="TVU17042.1"/>
    </source>
</evidence>
<dbReference type="Gramene" id="TVU17009">
    <property type="protein sequence ID" value="TVU17009"/>
    <property type="gene ID" value="EJB05_33015"/>
</dbReference>
<dbReference type="Gramene" id="TVU17042">
    <property type="protein sequence ID" value="TVU17042"/>
    <property type="gene ID" value="EJB05_33052"/>
</dbReference>
<dbReference type="AlphaFoldDB" id="A0A5J9U044"/>
<proteinExistence type="predicted"/>
<feature type="signal peptide" evidence="1">
    <location>
        <begin position="1"/>
        <end position="21"/>
    </location>
</feature>
<evidence type="ECO:0000256" key="1">
    <source>
        <dbReference type="SAM" id="SignalP"/>
    </source>
</evidence>
<keyword evidence="4" id="KW-1185">Reference proteome</keyword>
<accession>A0A5J9U044</accession>
<dbReference type="Proteomes" id="UP000324897">
    <property type="component" value="Chromosome 7"/>
</dbReference>
<dbReference type="EMBL" id="RWGY01000029">
    <property type="protein sequence ID" value="TVU17042.1"/>
    <property type="molecule type" value="Genomic_DNA"/>
</dbReference>
<dbReference type="OrthoDB" id="695425at2759"/>